<protein>
    <submittedName>
        <fullName evidence="2">Uncharacterized protein</fullName>
    </submittedName>
</protein>
<feature type="region of interest" description="Disordered" evidence="1">
    <location>
        <begin position="18"/>
        <end position="46"/>
    </location>
</feature>
<sequence length="46" mass="5149">MLTIFANTLMRASLFNPPKPDGYATRKPRNPMFPADRKTVNGGAQR</sequence>
<dbReference type="EMBL" id="FOGU01000005">
    <property type="protein sequence ID" value="SES07567.1"/>
    <property type="molecule type" value="Genomic_DNA"/>
</dbReference>
<name>A0A1H9UEH3_9RHOB</name>
<gene>
    <name evidence="2" type="ORF">SAMN04490244_105218</name>
</gene>
<evidence type="ECO:0000313" key="2">
    <source>
        <dbReference type="EMBL" id="SES07567.1"/>
    </source>
</evidence>
<dbReference type="RefSeq" id="WP_177190441.1">
    <property type="nucleotide sequence ID" value="NZ_FOGU01000005.1"/>
</dbReference>
<dbReference type="Proteomes" id="UP000198885">
    <property type="component" value="Unassembled WGS sequence"/>
</dbReference>
<accession>A0A1H9UEH3</accession>
<evidence type="ECO:0000256" key="1">
    <source>
        <dbReference type="SAM" id="MobiDB-lite"/>
    </source>
</evidence>
<keyword evidence="3" id="KW-1185">Reference proteome</keyword>
<reference evidence="2 3" key="1">
    <citation type="submission" date="2016-10" db="EMBL/GenBank/DDBJ databases">
        <authorList>
            <person name="de Groot N.N."/>
        </authorList>
    </citation>
    <scope>NUCLEOTIDE SEQUENCE [LARGE SCALE GENOMIC DNA]</scope>
    <source>
        <strain evidence="2 3">DSM 23042</strain>
    </source>
</reference>
<organism evidence="2 3">
    <name type="scientific">Tranquillimonas rosea</name>
    <dbReference type="NCBI Taxonomy" id="641238"/>
    <lineage>
        <taxon>Bacteria</taxon>
        <taxon>Pseudomonadati</taxon>
        <taxon>Pseudomonadota</taxon>
        <taxon>Alphaproteobacteria</taxon>
        <taxon>Rhodobacterales</taxon>
        <taxon>Roseobacteraceae</taxon>
        <taxon>Tranquillimonas</taxon>
    </lineage>
</organism>
<dbReference type="AlphaFoldDB" id="A0A1H9UEH3"/>
<evidence type="ECO:0000313" key="3">
    <source>
        <dbReference type="Proteomes" id="UP000198885"/>
    </source>
</evidence>
<proteinExistence type="predicted"/>